<feature type="domain" description="PB1" evidence="12">
    <location>
        <begin position="246"/>
        <end position="347"/>
    </location>
</feature>
<dbReference type="FunFam" id="3.10.20.90:FF:000078">
    <property type="entry name" value="Auxin-responsive protein"/>
    <property type="match status" value="1"/>
</dbReference>
<dbReference type="Gene3D" id="3.10.20.90">
    <property type="entry name" value="Phosphatidylinositol 3-kinase Catalytic Subunit, Chain A, domain 1"/>
    <property type="match status" value="1"/>
</dbReference>
<comment type="subunit">
    <text evidence="3 10">Homodimers and heterodimers.</text>
</comment>
<evidence type="ECO:0000256" key="1">
    <source>
        <dbReference type="ARBA" id="ARBA00004123"/>
    </source>
</evidence>
<comment type="caution">
    <text evidence="13">The sequence shown here is derived from an EMBL/GenBank/DDBJ whole genome shotgun (WGS) entry which is preliminary data.</text>
</comment>
<evidence type="ECO:0000256" key="2">
    <source>
        <dbReference type="ARBA" id="ARBA00006728"/>
    </source>
</evidence>
<dbReference type="GO" id="GO:0005634">
    <property type="term" value="C:nucleus"/>
    <property type="evidence" value="ECO:0007669"/>
    <property type="project" value="UniProtKB-SubCell"/>
</dbReference>
<feature type="compositionally biased region" description="Basic and acidic residues" evidence="11">
    <location>
        <begin position="208"/>
        <end position="227"/>
    </location>
</feature>
<name>A0A9Q0U1F4_SALVM</name>
<dbReference type="EMBL" id="JAPFFL010000006">
    <property type="protein sequence ID" value="KAJ6721681.1"/>
    <property type="molecule type" value="Genomic_DNA"/>
</dbReference>
<organism evidence="13 14">
    <name type="scientific">Salix viminalis</name>
    <name type="common">Common osier</name>
    <name type="synonym">Basket willow</name>
    <dbReference type="NCBI Taxonomy" id="40686"/>
    <lineage>
        <taxon>Eukaryota</taxon>
        <taxon>Viridiplantae</taxon>
        <taxon>Streptophyta</taxon>
        <taxon>Embryophyta</taxon>
        <taxon>Tracheophyta</taxon>
        <taxon>Spermatophyta</taxon>
        <taxon>Magnoliopsida</taxon>
        <taxon>eudicotyledons</taxon>
        <taxon>Gunneridae</taxon>
        <taxon>Pentapetalae</taxon>
        <taxon>rosids</taxon>
        <taxon>fabids</taxon>
        <taxon>Malpighiales</taxon>
        <taxon>Salicaceae</taxon>
        <taxon>Saliceae</taxon>
        <taxon>Salix</taxon>
    </lineage>
</organism>
<keyword evidence="7 10" id="KW-0539">Nucleus</keyword>
<evidence type="ECO:0000256" key="10">
    <source>
        <dbReference type="RuleBase" id="RU004549"/>
    </source>
</evidence>
<dbReference type="Pfam" id="PF02309">
    <property type="entry name" value="AUX_IAA"/>
    <property type="match status" value="1"/>
</dbReference>
<accession>A0A9Q0U1F4</accession>
<dbReference type="AlphaFoldDB" id="A0A9Q0U1F4"/>
<evidence type="ECO:0000313" key="14">
    <source>
        <dbReference type="Proteomes" id="UP001151529"/>
    </source>
</evidence>
<dbReference type="InterPro" id="IPR003311">
    <property type="entry name" value="AUX_IAA"/>
</dbReference>
<dbReference type="SUPFAM" id="SSF54277">
    <property type="entry name" value="CAD &amp; PB1 domains"/>
    <property type="match status" value="1"/>
</dbReference>
<evidence type="ECO:0000259" key="12">
    <source>
        <dbReference type="PROSITE" id="PS51745"/>
    </source>
</evidence>
<gene>
    <name evidence="13" type="ORF">OIU85_024743</name>
</gene>
<feature type="region of interest" description="Disordered" evidence="11">
    <location>
        <begin position="207"/>
        <end position="237"/>
    </location>
</feature>
<dbReference type="OrthoDB" id="773336at2759"/>
<evidence type="ECO:0000256" key="8">
    <source>
        <dbReference type="ARBA" id="ARBA00023294"/>
    </source>
</evidence>
<protein>
    <recommendedName>
        <fullName evidence="10">Auxin-responsive protein</fullName>
    </recommendedName>
</protein>
<evidence type="ECO:0000256" key="4">
    <source>
        <dbReference type="ARBA" id="ARBA00022491"/>
    </source>
</evidence>
<feature type="region of interest" description="Disordered" evidence="11">
    <location>
        <begin position="167"/>
        <end position="188"/>
    </location>
</feature>
<keyword evidence="5 10" id="KW-0805">Transcription regulation</keyword>
<dbReference type="PROSITE" id="PS51745">
    <property type="entry name" value="PB1"/>
    <property type="match status" value="1"/>
</dbReference>
<dbReference type="GO" id="GO:0009734">
    <property type="term" value="P:auxin-activated signaling pathway"/>
    <property type="evidence" value="ECO:0007669"/>
    <property type="project" value="UniProtKB-UniRule"/>
</dbReference>
<dbReference type="PANTHER" id="PTHR31734:SF6">
    <property type="entry name" value="AUXIN-RESPONSIVE PROTEIN IAA11"/>
    <property type="match status" value="1"/>
</dbReference>
<comment type="subcellular location">
    <subcellularLocation>
        <location evidence="1 10">Nucleus</location>
    </subcellularLocation>
</comment>
<keyword evidence="8 10" id="KW-0927">Auxin signaling pathway</keyword>
<keyword evidence="6 10" id="KW-0804">Transcription</keyword>
<comment type="function">
    <text evidence="9">Aux/IAA proteins are short-lived transcriptional factors that function as repressors of early auxin response genes at low auxin concentrations. Repression is thought to result from the interaction with auxin response factors (ARFs), proteins that bind to the auxin-responsive promoter element (AuxRE). Formation of heterodimers with ARF proteins may alter their ability to modulate early auxin response genes expression.</text>
</comment>
<sequence>MMILSRKIDSVLWTCVESAGRTSRHMAPPSSLPPPPSLHPLLQLTPPHSLLIPVLPVLVPGCLGLLGGGGSSGVSTNKSTLSKVEVVETEASSYPVEAELELGLGLSLGGGGCGGGGGGKGKANAWGECGRILTAKDFPSVVAQPHRPNNNNSMPSTCAVGAVSGTKRAADSVSHDQGGSPTAGSQVVGWPPIRAYRMNSLVNQAKAARAEEDKGNGEKDRSNENLKKKICNGNKTNATGNEKGHLGFVKVNMDGVPIGRKVDLNAHACYETLAQALEEMFLRSATTITSIGGEKQQVSKPSKLLDGSSEFELTYEDKEGDWMLVGDVPWGMFLTSVKRLRIMRTSEANGLAPRLHERNEKQRSKACLAATVAASSF</sequence>
<evidence type="ECO:0000256" key="6">
    <source>
        <dbReference type="ARBA" id="ARBA00023163"/>
    </source>
</evidence>
<dbReference type="InterPro" id="IPR053793">
    <property type="entry name" value="PB1-like"/>
</dbReference>
<dbReference type="PANTHER" id="PTHR31734">
    <property type="entry name" value="AUXIN-RESPONSIVE PROTEIN IAA17"/>
    <property type="match status" value="1"/>
</dbReference>
<comment type="similarity">
    <text evidence="2 10">Belongs to the Aux/IAA family.</text>
</comment>
<reference evidence="13" key="2">
    <citation type="journal article" date="2023" name="Int. J. Mol. Sci.">
        <title>De Novo Assembly and Annotation of 11 Diverse Shrub Willow (Salix) Genomes Reveals Novel Gene Organization in Sex-Linked Regions.</title>
        <authorList>
            <person name="Hyden B."/>
            <person name="Feng K."/>
            <person name="Yates T.B."/>
            <person name="Jawdy S."/>
            <person name="Cereghino C."/>
            <person name="Smart L.B."/>
            <person name="Muchero W."/>
        </authorList>
    </citation>
    <scope>NUCLEOTIDE SEQUENCE [LARGE SCALE GENOMIC DNA]</scope>
    <source>
        <tissue evidence="13">Shoot tip</tissue>
    </source>
</reference>
<evidence type="ECO:0000256" key="5">
    <source>
        <dbReference type="ARBA" id="ARBA00023015"/>
    </source>
</evidence>
<dbReference type="InterPro" id="IPR033389">
    <property type="entry name" value="AUX/IAA_dom"/>
</dbReference>
<evidence type="ECO:0000256" key="7">
    <source>
        <dbReference type="ARBA" id="ARBA00023242"/>
    </source>
</evidence>
<dbReference type="GO" id="GO:0006355">
    <property type="term" value="P:regulation of DNA-templated transcription"/>
    <property type="evidence" value="ECO:0007669"/>
    <property type="project" value="InterPro"/>
</dbReference>
<evidence type="ECO:0000256" key="11">
    <source>
        <dbReference type="SAM" id="MobiDB-lite"/>
    </source>
</evidence>
<feature type="compositionally biased region" description="Polar residues" evidence="11">
    <location>
        <begin position="175"/>
        <end position="185"/>
    </location>
</feature>
<keyword evidence="4 10" id="KW-0678">Repressor</keyword>
<evidence type="ECO:0000256" key="9">
    <source>
        <dbReference type="ARBA" id="ARBA00025283"/>
    </source>
</evidence>
<keyword evidence="14" id="KW-1185">Reference proteome</keyword>
<dbReference type="Proteomes" id="UP001151529">
    <property type="component" value="Chromosome 10"/>
</dbReference>
<proteinExistence type="inferred from homology"/>
<reference evidence="13" key="1">
    <citation type="submission" date="2022-11" db="EMBL/GenBank/DDBJ databases">
        <authorList>
            <person name="Hyden B.L."/>
            <person name="Feng K."/>
            <person name="Yates T."/>
            <person name="Jawdy S."/>
            <person name="Smart L.B."/>
            <person name="Muchero W."/>
        </authorList>
    </citation>
    <scope>NUCLEOTIDE SEQUENCE</scope>
    <source>
        <tissue evidence="13">Shoot tip</tissue>
    </source>
</reference>
<evidence type="ECO:0000256" key="3">
    <source>
        <dbReference type="ARBA" id="ARBA00011726"/>
    </source>
</evidence>
<evidence type="ECO:0000313" key="13">
    <source>
        <dbReference type="EMBL" id="KAJ6721681.1"/>
    </source>
</evidence>